<evidence type="ECO:0008006" key="7">
    <source>
        <dbReference type="Google" id="ProtNLM"/>
    </source>
</evidence>
<protein>
    <recommendedName>
        <fullName evidence="7">Polyamine ABC transporter substrate-binding protein</fullName>
    </recommendedName>
</protein>
<keyword evidence="6" id="KW-1185">Reference proteome</keyword>
<dbReference type="Proteomes" id="UP000030170">
    <property type="component" value="Unassembled WGS sequence"/>
</dbReference>
<evidence type="ECO:0000256" key="1">
    <source>
        <dbReference type="ARBA" id="ARBA00004418"/>
    </source>
</evidence>
<organism evidence="5 6">
    <name type="scientific">Neosynechococcus sphagnicola sy1</name>
    <dbReference type="NCBI Taxonomy" id="1497020"/>
    <lineage>
        <taxon>Bacteria</taxon>
        <taxon>Bacillati</taxon>
        <taxon>Cyanobacteriota</taxon>
        <taxon>Cyanophyceae</taxon>
        <taxon>Neosynechococcales</taxon>
        <taxon>Neosynechococcaceae</taxon>
        <taxon>Neosynechococcus</taxon>
    </lineage>
</organism>
<evidence type="ECO:0000256" key="2">
    <source>
        <dbReference type="ARBA" id="ARBA00022448"/>
    </source>
</evidence>
<dbReference type="OrthoDB" id="503789at2"/>
<comment type="subcellular location">
    <subcellularLocation>
        <location evidence="1">Periplasm</location>
    </subcellularLocation>
</comment>
<dbReference type="GO" id="GO:0042597">
    <property type="term" value="C:periplasmic space"/>
    <property type="evidence" value="ECO:0007669"/>
    <property type="project" value="UniProtKB-SubCell"/>
</dbReference>
<dbReference type="PANTHER" id="PTHR30222:SF17">
    <property type="entry name" value="SPERMIDINE_PUTRESCINE-BINDING PERIPLASMIC PROTEIN"/>
    <property type="match status" value="1"/>
</dbReference>
<dbReference type="InterPro" id="IPR001188">
    <property type="entry name" value="Sperm_putr-bd"/>
</dbReference>
<reference evidence="5 6" key="1">
    <citation type="journal article" date="2014" name="Mol. Ecol.">
        <title>Evolution of Synechococcus.</title>
        <authorList>
            <person name="Dvorak P."/>
            <person name="Casamatta D."/>
            <person name="Hasler P."/>
            <person name="Poulickova A."/>
            <person name="Ondrej V."/>
            <person name="Sanges R."/>
        </authorList>
    </citation>
    <scope>NUCLEOTIDE SEQUENCE [LARGE SCALE GENOMIC DNA]</scope>
    <source>
        <strain evidence="5 6">CAUP A 1101</strain>
    </source>
</reference>
<comment type="caution">
    <text evidence="5">The sequence shown here is derived from an EMBL/GenBank/DDBJ whole genome shotgun (WGS) entry which is preliminary data.</text>
</comment>
<accession>A0A098TI63</accession>
<dbReference type="Gene3D" id="3.40.190.10">
    <property type="entry name" value="Periplasmic binding protein-like II"/>
    <property type="match status" value="2"/>
</dbReference>
<evidence type="ECO:0000313" key="5">
    <source>
        <dbReference type="EMBL" id="KGF71721.1"/>
    </source>
</evidence>
<evidence type="ECO:0000256" key="4">
    <source>
        <dbReference type="ARBA" id="ARBA00022764"/>
    </source>
</evidence>
<dbReference type="STRING" id="1497020.DO97_15980"/>
<dbReference type="EMBL" id="JJML01000054">
    <property type="protein sequence ID" value="KGF71721.1"/>
    <property type="molecule type" value="Genomic_DNA"/>
</dbReference>
<evidence type="ECO:0000313" key="6">
    <source>
        <dbReference type="Proteomes" id="UP000030170"/>
    </source>
</evidence>
<dbReference type="GO" id="GO:0019808">
    <property type="term" value="F:polyamine binding"/>
    <property type="evidence" value="ECO:0007669"/>
    <property type="project" value="InterPro"/>
</dbReference>
<dbReference type="PANTHER" id="PTHR30222">
    <property type="entry name" value="SPERMIDINE/PUTRESCINE-BINDING PERIPLASMIC PROTEIN"/>
    <property type="match status" value="1"/>
</dbReference>
<keyword evidence="3" id="KW-0732">Signal</keyword>
<dbReference type="AlphaFoldDB" id="A0A098TI63"/>
<dbReference type="GO" id="GO:0015846">
    <property type="term" value="P:polyamine transport"/>
    <property type="evidence" value="ECO:0007669"/>
    <property type="project" value="InterPro"/>
</dbReference>
<proteinExistence type="predicted"/>
<gene>
    <name evidence="5" type="ORF">DO97_15980</name>
</gene>
<keyword evidence="4" id="KW-0574">Periplasm</keyword>
<dbReference type="PRINTS" id="PR00909">
    <property type="entry name" value="SPERMDNBNDNG"/>
</dbReference>
<name>A0A098TI63_9CYAN</name>
<evidence type="ECO:0000256" key="3">
    <source>
        <dbReference type="ARBA" id="ARBA00022729"/>
    </source>
</evidence>
<sequence>MDGRFLISTATLALAEALASCSTANQILSIQLLQGSLPPQIVEAFRKSLQSTSLGSSILKFTPEAQLQLIFERLQHWQQLSEPSAAQGASSPLNHRRSSGAIADLVTLGDYWLATAIRQGLLQPLEVNSLQHWVSLPSRWQALGRRDRQTGQPDSQGAVFAAPYRWGTTVIAYRRDKFQSLGWTPSDWSDLWRPELQGKISLLDQAREVIGFTLKQLGQSYNTLDLSAVPGLKSRLQSLNRQVKFYRSTDYLQPLLLGDTWLAVGWSADVLAALPLNPQIAGVIPLSGTALWADLWVRPHGASPSDLVNPWIDFCWQPAIATQLSLLSKATSPIVNGLNPEVLPTALRTNPLLYPAAAILERSEFLEPLPASALAQYQSFWQQMRTVT</sequence>
<dbReference type="SUPFAM" id="SSF53850">
    <property type="entry name" value="Periplasmic binding protein-like II"/>
    <property type="match status" value="1"/>
</dbReference>
<keyword evidence="2" id="KW-0813">Transport</keyword>
<dbReference type="Pfam" id="PF13343">
    <property type="entry name" value="SBP_bac_6"/>
    <property type="match status" value="1"/>
</dbReference>